<proteinExistence type="predicted"/>
<feature type="compositionally biased region" description="Low complexity" evidence="5">
    <location>
        <begin position="1592"/>
        <end position="1611"/>
    </location>
</feature>
<feature type="compositionally biased region" description="Acidic residues" evidence="5">
    <location>
        <begin position="1271"/>
        <end position="1282"/>
    </location>
</feature>
<dbReference type="GO" id="GO:0006281">
    <property type="term" value="P:DNA repair"/>
    <property type="evidence" value="ECO:0007669"/>
    <property type="project" value="TreeGrafter"/>
</dbReference>
<dbReference type="GO" id="GO:0005634">
    <property type="term" value="C:nucleus"/>
    <property type="evidence" value="ECO:0007669"/>
    <property type="project" value="TreeGrafter"/>
</dbReference>
<dbReference type="EMBL" id="KN832593">
    <property type="protein sequence ID" value="KII82952.1"/>
    <property type="molecule type" value="Genomic_DNA"/>
</dbReference>
<name>A0A0C9SPS5_PLICR</name>
<dbReference type="InterPro" id="IPR050628">
    <property type="entry name" value="SNF2_RAD54_helicase_TF"/>
</dbReference>
<feature type="compositionally biased region" description="Low complexity" evidence="5">
    <location>
        <begin position="1117"/>
        <end position="1128"/>
    </location>
</feature>
<dbReference type="Pfam" id="PF00271">
    <property type="entry name" value="Helicase_C"/>
    <property type="match status" value="1"/>
</dbReference>
<organism evidence="7 8">
    <name type="scientific">Plicaturopsis crispa FD-325 SS-3</name>
    <dbReference type="NCBI Taxonomy" id="944288"/>
    <lineage>
        <taxon>Eukaryota</taxon>
        <taxon>Fungi</taxon>
        <taxon>Dikarya</taxon>
        <taxon>Basidiomycota</taxon>
        <taxon>Agaricomycotina</taxon>
        <taxon>Agaricomycetes</taxon>
        <taxon>Agaricomycetidae</taxon>
        <taxon>Amylocorticiales</taxon>
        <taxon>Amylocorticiaceae</taxon>
        <taxon>Plicatura</taxon>
        <taxon>Plicaturopsis crispa</taxon>
    </lineage>
</organism>
<feature type="compositionally biased region" description="Basic and acidic residues" evidence="5">
    <location>
        <begin position="1302"/>
        <end position="1320"/>
    </location>
</feature>
<feature type="region of interest" description="Disordered" evidence="5">
    <location>
        <begin position="1439"/>
        <end position="1634"/>
    </location>
</feature>
<evidence type="ECO:0000313" key="8">
    <source>
        <dbReference type="Proteomes" id="UP000053263"/>
    </source>
</evidence>
<dbReference type="OrthoDB" id="3270319at2759"/>
<dbReference type="InterPro" id="IPR000330">
    <property type="entry name" value="SNF2_N"/>
</dbReference>
<feature type="domain" description="Helicase C-terminal" evidence="6">
    <location>
        <begin position="864"/>
        <end position="1010"/>
    </location>
</feature>
<feature type="region of interest" description="Disordered" evidence="5">
    <location>
        <begin position="1020"/>
        <end position="1425"/>
    </location>
</feature>
<dbReference type="PROSITE" id="PS51194">
    <property type="entry name" value="HELICASE_CTER"/>
    <property type="match status" value="1"/>
</dbReference>
<feature type="compositionally biased region" description="Polar residues" evidence="5">
    <location>
        <begin position="1528"/>
        <end position="1548"/>
    </location>
</feature>
<dbReference type="CDD" id="cd18793">
    <property type="entry name" value="SF2_C_SNF"/>
    <property type="match status" value="1"/>
</dbReference>
<evidence type="ECO:0000313" key="7">
    <source>
        <dbReference type="EMBL" id="KII82952.1"/>
    </source>
</evidence>
<reference evidence="7 8" key="1">
    <citation type="submission" date="2014-06" db="EMBL/GenBank/DDBJ databases">
        <title>Evolutionary Origins and Diversification of the Mycorrhizal Mutualists.</title>
        <authorList>
            <consortium name="DOE Joint Genome Institute"/>
            <consortium name="Mycorrhizal Genomics Consortium"/>
            <person name="Kohler A."/>
            <person name="Kuo A."/>
            <person name="Nagy L.G."/>
            <person name="Floudas D."/>
            <person name="Copeland A."/>
            <person name="Barry K.W."/>
            <person name="Cichocki N."/>
            <person name="Veneault-Fourrey C."/>
            <person name="LaButti K."/>
            <person name="Lindquist E.A."/>
            <person name="Lipzen A."/>
            <person name="Lundell T."/>
            <person name="Morin E."/>
            <person name="Murat C."/>
            <person name="Riley R."/>
            <person name="Ohm R."/>
            <person name="Sun H."/>
            <person name="Tunlid A."/>
            <person name="Henrissat B."/>
            <person name="Grigoriev I.V."/>
            <person name="Hibbett D.S."/>
            <person name="Martin F."/>
        </authorList>
    </citation>
    <scope>NUCLEOTIDE SEQUENCE [LARGE SCALE GENOMIC DNA]</scope>
    <source>
        <strain evidence="7 8">FD-325 SS-3</strain>
    </source>
</reference>
<feature type="compositionally biased region" description="Low complexity" evidence="5">
    <location>
        <begin position="1047"/>
        <end position="1058"/>
    </location>
</feature>
<dbReference type="PANTHER" id="PTHR45626:SF26">
    <property type="entry name" value="FAMILY HELICASE, PUTATIVE (AFU_ORTHOLOGUE AFUA_2G09120)-RELATED"/>
    <property type="match status" value="1"/>
</dbReference>
<evidence type="ECO:0000256" key="3">
    <source>
        <dbReference type="ARBA" id="ARBA00022840"/>
    </source>
</evidence>
<dbReference type="SUPFAM" id="SSF52540">
    <property type="entry name" value="P-loop containing nucleoside triphosphate hydrolases"/>
    <property type="match status" value="2"/>
</dbReference>
<dbReference type="Proteomes" id="UP000053263">
    <property type="component" value="Unassembled WGS sequence"/>
</dbReference>
<feature type="compositionally biased region" description="Acidic residues" evidence="5">
    <location>
        <begin position="1223"/>
        <end position="1236"/>
    </location>
</feature>
<keyword evidence="2" id="KW-0378">Hydrolase</keyword>
<evidence type="ECO:0000256" key="4">
    <source>
        <dbReference type="SAM" id="Coils"/>
    </source>
</evidence>
<feature type="compositionally biased region" description="Acidic residues" evidence="5">
    <location>
        <begin position="1368"/>
        <end position="1383"/>
    </location>
</feature>
<dbReference type="SMART" id="SM00490">
    <property type="entry name" value="HELICc"/>
    <property type="match status" value="1"/>
</dbReference>
<feature type="coiled-coil region" evidence="4">
    <location>
        <begin position="660"/>
        <end position="687"/>
    </location>
</feature>
<dbReference type="InterPro" id="IPR027417">
    <property type="entry name" value="P-loop_NTPase"/>
</dbReference>
<dbReference type="GO" id="GO:0005524">
    <property type="term" value="F:ATP binding"/>
    <property type="evidence" value="ECO:0007669"/>
    <property type="project" value="UniProtKB-KW"/>
</dbReference>
<dbReference type="GO" id="GO:0008094">
    <property type="term" value="F:ATP-dependent activity, acting on DNA"/>
    <property type="evidence" value="ECO:0007669"/>
    <property type="project" value="TreeGrafter"/>
</dbReference>
<feature type="compositionally biased region" description="Low complexity" evidence="5">
    <location>
        <begin position="1469"/>
        <end position="1503"/>
    </location>
</feature>
<dbReference type="GO" id="GO:0016787">
    <property type="term" value="F:hydrolase activity"/>
    <property type="evidence" value="ECO:0007669"/>
    <property type="project" value="UniProtKB-KW"/>
</dbReference>
<accession>A0A0C9SPS5</accession>
<feature type="compositionally biased region" description="Acidic residues" evidence="5">
    <location>
        <begin position="1459"/>
        <end position="1468"/>
    </location>
</feature>
<evidence type="ECO:0000256" key="5">
    <source>
        <dbReference type="SAM" id="MobiDB-lite"/>
    </source>
</evidence>
<keyword evidence="4" id="KW-0175">Coiled coil</keyword>
<keyword evidence="8" id="KW-1185">Reference proteome</keyword>
<dbReference type="Pfam" id="PF00176">
    <property type="entry name" value="SNF2-rel_dom"/>
    <property type="match status" value="1"/>
</dbReference>
<evidence type="ECO:0000256" key="2">
    <source>
        <dbReference type="ARBA" id="ARBA00022801"/>
    </source>
</evidence>
<evidence type="ECO:0000256" key="1">
    <source>
        <dbReference type="ARBA" id="ARBA00022741"/>
    </source>
</evidence>
<dbReference type="HOGENOM" id="CLU_243061_0_0_1"/>
<gene>
    <name evidence="7" type="ORF">PLICRDRAFT_33163</name>
</gene>
<keyword evidence="3" id="KW-0067">ATP-binding</keyword>
<dbReference type="Gene3D" id="3.40.50.300">
    <property type="entry name" value="P-loop containing nucleotide triphosphate hydrolases"/>
    <property type="match status" value="2"/>
</dbReference>
<feature type="compositionally biased region" description="Low complexity" evidence="5">
    <location>
        <begin position="1397"/>
        <end position="1415"/>
    </location>
</feature>
<protein>
    <submittedName>
        <fullName evidence="7">Unplaced genomic scaffold PLICRscaffold_40, whole genome shotgun sequence</fullName>
    </submittedName>
</protein>
<dbReference type="PANTHER" id="PTHR45626">
    <property type="entry name" value="TRANSCRIPTION TERMINATION FACTOR 2-RELATED"/>
    <property type="match status" value="1"/>
</dbReference>
<dbReference type="InterPro" id="IPR049730">
    <property type="entry name" value="SNF2/RAD54-like_C"/>
</dbReference>
<evidence type="ECO:0000259" key="6">
    <source>
        <dbReference type="PROSITE" id="PS51194"/>
    </source>
</evidence>
<keyword evidence="1" id="KW-0547">Nucleotide-binding</keyword>
<sequence>MPVYLVKDVVAHLVAVVPSCRDHLQKAIRDAQVKTASNLFSGDLPPGLKEEDRAAILRFLDAARNISNSTVQLNWIKAGEDHSNGRKAWVAWWRKANNMARLHKLVEDQMGDSHPRIIIQKEDLDHWPSNTSTFSAQAVNAVGAALFGPAILTRSKEVRSEYRQDVQWVVDREFDRLKKAYATRRKLVEPKVAQLNDILSTRSNARRTDAEIDLGNPITGDMMKQLIKLRTDLDILLPWFPRVAEPAQEALGALSGLLANVKGPHQTNARKPDYTETSNAFKRAAKRTAASALNVTATPEELDAIWSLYLGHFERLDNLFVPPNLYDGPVDMDDFASNDMGVSAFAKTSEERLNLLLDWANSRSVLFNSTRSKTDRTYWDEADVQEGPPLKLLWHQLVGVAAIAQLFWVEAERAGSHCPGVLIADAVGVGKTALIIGAIAFIMDVKVSQDTGRALPPVLRDSEKLSFMGQGSVPDLPHLIAVPATLLSQWMGELKTFFRPKGIDIFVVPSSWAAMLEFFKPGSEWDKSVTPMHRRIVFVTHSALQTIAVNLWEDRKTVSKDDVPTTTSPDVFKEGAAALMKWTILGRKWCTVWVDEGHFFRTASRGFHTIIALWQVARVVSIATATPLMTGPRDLSMEARLIGLRAMWGTAGDEWDRDSKAEIAKRQRAARKEKEELGDEEQDLLEDKLQGKGGSVHGDDAVREIGLKRVREMRKIFGAHVIRRTVDSVDAEGEGISKALGPRVVSEIVLRLTDEEYDTLLQDIRDLRERNKTGLLDFNNSNFYIDYRLDVTAGHLKTGKREYMVPQTKNDLAHSSKLRIACEATAFWLGDDRRTTIPWDAEGNCVKNVGQMPPPEDAGPHGTYIPGVIPQNNKIIISYEFTMMTDALVGALRLYGIEPLVLSGKVPVKAREEVVRKFNTDPACRVLLLSSVGSTGLNLAVASRVIHLDVKWSGVETEQINGRSHRRGQQDTVYVLHLLAADTTDIIMHNVADTKNILLQAFVDNSRGQAGEMRAIMNGVQSESEGEGEEAQAAPANRKGKGRGKPAAKPPKAVAPAGRKGKGRGKPAVKSPEMVLDSDEEPPVGTKGVVPPSPTERYEPPSDEDAQPRRRRRGGRRQPSPSLAPSSSTTDAMSDVQGGGGSPYLSSSEGADTMAARYAAGEGDYTSSEEPGRGVGGGDEAHGLTQWDSDEEDDGFQGAPAHGATARAGLGGASDSDVRGQEGDDEDEGEDEDEESAAPPAVQVPPDGNASSRRKGLLAKLDENEGAQEASAEEEEESSDEEDGRRGRDAAAATPGHQAQKSRREQEQARREGEQAERHLATGAAESEQSDFAASKVSLKRPMLSRARGSDRHRSQGQGHLPMGGSWMEDDVVPSSDPEEREEDERKRNFAVRRISSRSISASASSDSPSAHASAGEVGSAGDGFSQMSLAEFPFSLAQPRRANSPLQGYTWTGFSSDVEMEDGDEGDGATAPATLPGAHAPAAATQASTPATSAATQRRAQTVDLSPTLDPLVETPRPALAADRRATQTTSVATQRRAQAAVPSSSRYPWVPTQPATQAADERGEPVRRRRLSTPNPFDLLDEDAYPPPAGASSAGASSAGASSAEASSSEADRSSGTKRSLMMDLGRYGESA</sequence>
<dbReference type="InterPro" id="IPR001650">
    <property type="entry name" value="Helicase_C-like"/>
</dbReference>
<feature type="compositionally biased region" description="Polar residues" evidence="5">
    <location>
        <begin position="1445"/>
        <end position="1456"/>
    </location>
</feature>